<evidence type="ECO:0000256" key="4">
    <source>
        <dbReference type="ARBA" id="ARBA00022454"/>
    </source>
</evidence>
<dbReference type="SUPFAM" id="SSF50249">
    <property type="entry name" value="Nucleic acid-binding proteins"/>
    <property type="match status" value="1"/>
</dbReference>
<dbReference type="EMBL" id="JADGKB010000095">
    <property type="protein sequence ID" value="KAJ3253999.1"/>
    <property type="molecule type" value="Genomic_DNA"/>
</dbReference>
<dbReference type="InterPro" id="IPR040260">
    <property type="entry name" value="RFA2-like"/>
</dbReference>
<evidence type="ECO:0000256" key="2">
    <source>
        <dbReference type="ARBA" id="ARBA00004574"/>
    </source>
</evidence>
<dbReference type="Proteomes" id="UP001210925">
    <property type="component" value="Unassembled WGS sequence"/>
</dbReference>
<proteinExistence type="predicted"/>
<keyword evidence="7" id="KW-0539">Nucleus</keyword>
<evidence type="ECO:0000256" key="7">
    <source>
        <dbReference type="ARBA" id="ARBA00023242"/>
    </source>
</evidence>
<evidence type="ECO:0000259" key="9">
    <source>
        <dbReference type="Pfam" id="PF01336"/>
    </source>
</evidence>
<keyword evidence="5" id="KW-0779">Telomere</keyword>
<evidence type="ECO:0000256" key="8">
    <source>
        <dbReference type="ARBA" id="ARBA00030039"/>
    </source>
</evidence>
<evidence type="ECO:0000313" key="11">
    <source>
        <dbReference type="Proteomes" id="UP001210925"/>
    </source>
</evidence>
<dbReference type="InterPro" id="IPR012340">
    <property type="entry name" value="NA-bd_OB-fold"/>
</dbReference>
<feature type="domain" description="OB" evidence="9">
    <location>
        <begin position="39"/>
        <end position="105"/>
    </location>
</feature>
<sequence>MNFYSGVSTVCYVPVITFICNIKYTDSFYIGTQPITRAQVTGMITAVSKASNRTSIGVDDGTGVITCVYWLNNDDPIFKLGDVIQIIGKLTVFREQIQLTIENYQFVGFNDEILHWLRAADLMEIYSKPVVIKEQIKAALTEPDDDLRIIRDWIKLQHSFEFHQLLQDNSWGMSVATKRKHVKTLQEEGFIYLSNEERDEFTMVDASNLGRDIIEIVQRETMKSGSIGFDLIRYYLKPEFKNVGFKQMNKILDELVRSDQITQISQNKYKAF</sequence>
<dbReference type="GO" id="GO:0000781">
    <property type="term" value="C:chromosome, telomeric region"/>
    <property type="evidence" value="ECO:0007669"/>
    <property type="project" value="UniProtKB-SubCell"/>
</dbReference>
<keyword evidence="6" id="KW-0238">DNA-binding</keyword>
<comment type="subcellular location">
    <subcellularLocation>
        <location evidence="2">Chromosome</location>
        <location evidence="2">Telomere</location>
    </subcellularLocation>
    <subcellularLocation>
        <location evidence="1">Nucleus</location>
    </subcellularLocation>
</comment>
<dbReference type="AlphaFoldDB" id="A0AAD5UG78"/>
<keyword evidence="11" id="KW-1185">Reference proteome</keyword>
<protein>
    <recommendedName>
        <fullName evidence="3">CST complex subunit STN1</fullName>
    </recommendedName>
    <alternativeName>
        <fullName evidence="8">Suppressor of cdc thirteen homolog</fullName>
    </alternativeName>
</protein>
<dbReference type="GO" id="GO:0005634">
    <property type="term" value="C:nucleus"/>
    <property type="evidence" value="ECO:0007669"/>
    <property type="project" value="UniProtKB-SubCell"/>
</dbReference>
<evidence type="ECO:0000256" key="1">
    <source>
        <dbReference type="ARBA" id="ARBA00004123"/>
    </source>
</evidence>
<comment type="caution">
    <text evidence="10">The sequence shown here is derived from an EMBL/GenBank/DDBJ whole genome shotgun (WGS) entry which is preliminary data.</text>
</comment>
<evidence type="ECO:0000256" key="5">
    <source>
        <dbReference type="ARBA" id="ARBA00022895"/>
    </source>
</evidence>
<dbReference type="Pfam" id="PF01336">
    <property type="entry name" value="tRNA_anti-codon"/>
    <property type="match status" value="1"/>
</dbReference>
<keyword evidence="4" id="KW-0158">Chromosome</keyword>
<gene>
    <name evidence="10" type="ORF">HK103_007603</name>
</gene>
<dbReference type="InterPro" id="IPR004365">
    <property type="entry name" value="NA-bd_OB_tRNA"/>
</dbReference>
<evidence type="ECO:0000313" key="10">
    <source>
        <dbReference type="EMBL" id="KAJ3253999.1"/>
    </source>
</evidence>
<dbReference type="GO" id="GO:0003677">
    <property type="term" value="F:DNA binding"/>
    <property type="evidence" value="ECO:0007669"/>
    <property type="project" value="UniProtKB-KW"/>
</dbReference>
<dbReference type="PANTHER" id="PTHR13989:SF33">
    <property type="entry name" value="CST COMPLEX SUBUNIT STN1"/>
    <property type="match status" value="1"/>
</dbReference>
<evidence type="ECO:0000256" key="3">
    <source>
        <dbReference type="ARBA" id="ARBA00017411"/>
    </source>
</evidence>
<accession>A0AAD5UG78</accession>
<dbReference type="PANTHER" id="PTHR13989">
    <property type="entry name" value="REPLICATION PROTEIN A-RELATED"/>
    <property type="match status" value="1"/>
</dbReference>
<dbReference type="Gene3D" id="2.40.50.140">
    <property type="entry name" value="Nucleic acid-binding proteins"/>
    <property type="match status" value="1"/>
</dbReference>
<reference evidence="10" key="1">
    <citation type="submission" date="2020-05" db="EMBL/GenBank/DDBJ databases">
        <title>Phylogenomic resolution of chytrid fungi.</title>
        <authorList>
            <person name="Stajich J.E."/>
            <person name="Amses K."/>
            <person name="Simmons R."/>
            <person name="Seto K."/>
            <person name="Myers J."/>
            <person name="Bonds A."/>
            <person name="Quandt C.A."/>
            <person name="Barry K."/>
            <person name="Liu P."/>
            <person name="Grigoriev I."/>
            <person name="Longcore J.E."/>
            <person name="James T.Y."/>
        </authorList>
    </citation>
    <scope>NUCLEOTIDE SEQUENCE</scope>
    <source>
        <strain evidence="10">PLAUS21</strain>
    </source>
</reference>
<name>A0AAD5UG78_9FUNG</name>
<organism evidence="10 11">
    <name type="scientific">Boothiomyces macroporosus</name>
    <dbReference type="NCBI Taxonomy" id="261099"/>
    <lineage>
        <taxon>Eukaryota</taxon>
        <taxon>Fungi</taxon>
        <taxon>Fungi incertae sedis</taxon>
        <taxon>Chytridiomycota</taxon>
        <taxon>Chytridiomycota incertae sedis</taxon>
        <taxon>Chytridiomycetes</taxon>
        <taxon>Rhizophydiales</taxon>
        <taxon>Terramycetaceae</taxon>
        <taxon>Boothiomyces</taxon>
    </lineage>
</organism>
<evidence type="ECO:0000256" key="6">
    <source>
        <dbReference type="ARBA" id="ARBA00023125"/>
    </source>
</evidence>